<dbReference type="PANTHER" id="PTHR12049">
    <property type="entry name" value="PROTEIN ARGININE METHYLTRANSFERASE NDUFAF7, MITOCHONDRIAL"/>
    <property type="match status" value="1"/>
</dbReference>
<dbReference type="InterPro" id="IPR038375">
    <property type="entry name" value="NDUFAF7_sf"/>
</dbReference>
<accession>A0A839F0X7</accession>
<evidence type="ECO:0000313" key="3">
    <source>
        <dbReference type="EMBL" id="MBA8887158.1"/>
    </source>
</evidence>
<evidence type="ECO:0000313" key="4">
    <source>
        <dbReference type="Proteomes" id="UP000550401"/>
    </source>
</evidence>
<gene>
    <name evidence="3" type="ORF">FHW12_001372</name>
</gene>
<dbReference type="GO" id="GO:0035243">
    <property type="term" value="F:protein-arginine omega-N symmetric methyltransferase activity"/>
    <property type="evidence" value="ECO:0007669"/>
    <property type="project" value="TreeGrafter"/>
</dbReference>
<dbReference type="SUPFAM" id="SSF53335">
    <property type="entry name" value="S-adenosyl-L-methionine-dependent methyltransferases"/>
    <property type="match status" value="1"/>
</dbReference>
<dbReference type="PANTHER" id="PTHR12049:SF7">
    <property type="entry name" value="PROTEIN ARGININE METHYLTRANSFERASE NDUFAF7, MITOCHONDRIAL"/>
    <property type="match status" value="1"/>
</dbReference>
<protein>
    <submittedName>
        <fullName evidence="3">SAM-dependent MidA family methyltransferase</fullName>
    </submittedName>
</protein>
<organism evidence="3 4">
    <name type="scientific">Dokdonella fugitiva</name>
    <dbReference type="NCBI Taxonomy" id="328517"/>
    <lineage>
        <taxon>Bacteria</taxon>
        <taxon>Pseudomonadati</taxon>
        <taxon>Pseudomonadota</taxon>
        <taxon>Gammaproteobacteria</taxon>
        <taxon>Lysobacterales</taxon>
        <taxon>Rhodanobacteraceae</taxon>
        <taxon>Dokdonella</taxon>
    </lineage>
</organism>
<sequence>MLAIVALSFGLCFPHAIVESAAERRGRPALNTQLPAPNDDEREHSDQLAALLRNEIRATGSMPFARWMELCLYAPALGYYSAGRTKFGAAGDFVTAPELGDLYARCLARAFAPTLRALGADADVLEIGGGSGAFAVAALRELAVQDVLPRRFLILEPSADLAARQRARVAAELPPGIAARAAWIARPPEHGWRGVLFANEVVDALPTTRFTLREGEVYEEHVALDEAGRFARVDRPADLLVGNAVRHLERALGAAFADGYRSEVLPQLPYWVQAVSASLEAGVVLFVDYGYPRAEYYLPARSDGTLVCHYRHRAHADPLHWPGLTDLTAFVDFTALAEAGVGAGFDFVGYAPQGQFLLASGLLDLVDDGLSERERVQRVAEVKRLTLPGDMGERFQAIAFARGGVDALPGLRAFDLSHRL</sequence>
<dbReference type="GO" id="GO:0032259">
    <property type="term" value="P:methylation"/>
    <property type="evidence" value="ECO:0007669"/>
    <property type="project" value="UniProtKB-KW"/>
</dbReference>
<name>A0A839F0X7_9GAMM</name>
<keyword evidence="1 3" id="KW-0489">Methyltransferase</keyword>
<dbReference type="InterPro" id="IPR029063">
    <property type="entry name" value="SAM-dependent_MTases_sf"/>
</dbReference>
<dbReference type="EMBL" id="JACGXL010000002">
    <property type="protein sequence ID" value="MBA8887158.1"/>
    <property type="molecule type" value="Genomic_DNA"/>
</dbReference>
<dbReference type="Proteomes" id="UP000550401">
    <property type="component" value="Unassembled WGS sequence"/>
</dbReference>
<comment type="caution">
    <text evidence="3">The sequence shown here is derived from an EMBL/GenBank/DDBJ whole genome shotgun (WGS) entry which is preliminary data.</text>
</comment>
<dbReference type="Pfam" id="PF02636">
    <property type="entry name" value="Methyltransf_28"/>
    <property type="match status" value="1"/>
</dbReference>
<dbReference type="Gene3D" id="3.40.50.12710">
    <property type="match status" value="1"/>
</dbReference>
<dbReference type="InterPro" id="IPR003788">
    <property type="entry name" value="NDUFAF7"/>
</dbReference>
<proteinExistence type="predicted"/>
<keyword evidence="2 3" id="KW-0808">Transferase</keyword>
<keyword evidence="4" id="KW-1185">Reference proteome</keyword>
<evidence type="ECO:0000256" key="1">
    <source>
        <dbReference type="ARBA" id="ARBA00022603"/>
    </source>
</evidence>
<reference evidence="3 4" key="1">
    <citation type="submission" date="2020-07" db="EMBL/GenBank/DDBJ databases">
        <title>Genomic Encyclopedia of Type Strains, Phase IV (KMG-V): Genome sequencing to study the core and pangenomes of soil and plant-associated prokaryotes.</title>
        <authorList>
            <person name="Whitman W."/>
        </authorList>
    </citation>
    <scope>NUCLEOTIDE SEQUENCE [LARGE SCALE GENOMIC DNA]</scope>
    <source>
        <strain evidence="3 4">RH2WT43</strain>
    </source>
</reference>
<evidence type="ECO:0000256" key="2">
    <source>
        <dbReference type="ARBA" id="ARBA00022679"/>
    </source>
</evidence>
<dbReference type="AlphaFoldDB" id="A0A839F0X7"/>